<feature type="active site" description="Proton donor" evidence="3">
    <location>
        <position position="52"/>
    </location>
</feature>
<feature type="binding site" evidence="4">
    <location>
        <position position="112"/>
    </location>
    <ligand>
        <name>substrate</name>
    </ligand>
</feature>
<evidence type="ECO:0000256" key="2">
    <source>
        <dbReference type="ARBA" id="ARBA00022857"/>
    </source>
</evidence>
<evidence type="ECO:0000313" key="7">
    <source>
        <dbReference type="EMBL" id="KAB1210874.1"/>
    </source>
</evidence>
<keyword evidence="2" id="KW-0521">NADP</keyword>
<comment type="similarity">
    <text evidence="1">Belongs to the aldo/keto reductase family.</text>
</comment>
<dbReference type="Proteomes" id="UP000516437">
    <property type="component" value="Chromosome 6"/>
</dbReference>
<dbReference type="PRINTS" id="PR00069">
    <property type="entry name" value="ALDKETRDTASE"/>
</dbReference>
<evidence type="ECO:0000259" key="6">
    <source>
        <dbReference type="Pfam" id="PF00248"/>
    </source>
</evidence>
<dbReference type="InterPro" id="IPR036812">
    <property type="entry name" value="NAD(P)_OxRdtase_dom_sf"/>
</dbReference>
<dbReference type="GO" id="GO:0016491">
    <property type="term" value="F:oxidoreductase activity"/>
    <property type="evidence" value="ECO:0007669"/>
    <property type="project" value="InterPro"/>
</dbReference>
<evidence type="ECO:0000256" key="5">
    <source>
        <dbReference type="PIRSR" id="PIRSR000097-3"/>
    </source>
</evidence>
<evidence type="ECO:0000256" key="3">
    <source>
        <dbReference type="PIRSR" id="PIRSR000097-1"/>
    </source>
</evidence>
<dbReference type="InterPro" id="IPR023210">
    <property type="entry name" value="NADP_OxRdtase_dom"/>
</dbReference>
<evidence type="ECO:0000256" key="4">
    <source>
        <dbReference type="PIRSR" id="PIRSR000097-2"/>
    </source>
</evidence>
<gene>
    <name evidence="7" type="ORF">CJ030_MR6G019735</name>
</gene>
<dbReference type="InterPro" id="IPR020471">
    <property type="entry name" value="AKR"/>
</dbReference>
<dbReference type="GO" id="GO:0009821">
    <property type="term" value="P:alkaloid biosynthetic process"/>
    <property type="evidence" value="ECO:0007669"/>
    <property type="project" value="UniProtKB-ARBA"/>
</dbReference>
<dbReference type="OrthoDB" id="416253at2759"/>
<dbReference type="Gene3D" id="3.20.20.100">
    <property type="entry name" value="NADP-dependent oxidoreductase domain"/>
    <property type="match status" value="1"/>
</dbReference>
<feature type="domain" description="NADP-dependent oxidoreductase" evidence="6">
    <location>
        <begin position="17"/>
        <end position="286"/>
    </location>
</feature>
<accession>A0A6A1VDM4</accession>
<dbReference type="FunFam" id="3.20.20.100:FF:000013">
    <property type="entry name" value="NADPH-dependent codeinone reductase 1-1"/>
    <property type="match status" value="1"/>
</dbReference>
<organism evidence="7 8">
    <name type="scientific">Morella rubra</name>
    <name type="common">Chinese bayberry</name>
    <dbReference type="NCBI Taxonomy" id="262757"/>
    <lineage>
        <taxon>Eukaryota</taxon>
        <taxon>Viridiplantae</taxon>
        <taxon>Streptophyta</taxon>
        <taxon>Embryophyta</taxon>
        <taxon>Tracheophyta</taxon>
        <taxon>Spermatophyta</taxon>
        <taxon>Magnoliopsida</taxon>
        <taxon>eudicotyledons</taxon>
        <taxon>Gunneridae</taxon>
        <taxon>Pentapetalae</taxon>
        <taxon>rosids</taxon>
        <taxon>fabids</taxon>
        <taxon>Fagales</taxon>
        <taxon>Myricaceae</taxon>
        <taxon>Morella</taxon>
    </lineage>
</organism>
<feature type="site" description="Lowers pKa of active site Tyr" evidence="5">
    <location>
        <position position="81"/>
    </location>
</feature>
<dbReference type="EMBL" id="RXIC02000024">
    <property type="protein sequence ID" value="KAB1210874.1"/>
    <property type="molecule type" value="Genomic_DNA"/>
</dbReference>
<dbReference type="SUPFAM" id="SSF51430">
    <property type="entry name" value="NAD(P)-linked oxidoreductase"/>
    <property type="match status" value="1"/>
</dbReference>
<dbReference type="PIRSF" id="PIRSF000097">
    <property type="entry name" value="AKR"/>
    <property type="match status" value="1"/>
</dbReference>
<dbReference type="PROSITE" id="PS00062">
    <property type="entry name" value="ALDOKETO_REDUCTASE_2"/>
    <property type="match status" value="1"/>
</dbReference>
<comment type="caution">
    <text evidence="7">The sequence shown here is derived from an EMBL/GenBank/DDBJ whole genome shotgun (WGS) entry which is preliminary data.</text>
</comment>
<sequence>MRSHQVRLNNGITMPAIGLGTYSFQYDRETAELAIRIALKMGYRHFDTAKIYGSEPAVGSALTKAILDGTVERGDIFVTSKLWGSDHHDPVSALKQTLQILGMEYVDMYLVHWPVKFKPWACQAVPKEEDFEELDLESTWAGMEKCLEMGLCRCIGVSNFSSKKIERLLDFASVAPAVNQVEMHPMWKQSKLRETCAHHKIHLSAYSPLGAPGNAWGSMAVVDNPIIQAIAQKHNATPAQVALKWGLSKGSSVIVKSFNQNRMKENMGCFDVKLDDQDFFEIDKLEQWKIMRGECYVNQTTSPYRTLRDLWDDEI</sequence>
<keyword evidence="8" id="KW-1185">Reference proteome</keyword>
<evidence type="ECO:0000313" key="8">
    <source>
        <dbReference type="Proteomes" id="UP000516437"/>
    </source>
</evidence>
<dbReference type="PANTHER" id="PTHR11732">
    <property type="entry name" value="ALDO/KETO REDUCTASE"/>
    <property type="match status" value="1"/>
</dbReference>
<name>A0A6A1VDM4_9ROSI</name>
<proteinExistence type="inferred from homology"/>
<dbReference type="PROSITE" id="PS00798">
    <property type="entry name" value="ALDOKETO_REDUCTASE_1"/>
    <property type="match status" value="1"/>
</dbReference>
<evidence type="ECO:0000256" key="1">
    <source>
        <dbReference type="ARBA" id="ARBA00007905"/>
    </source>
</evidence>
<dbReference type="AlphaFoldDB" id="A0A6A1VDM4"/>
<dbReference type="InterPro" id="IPR018170">
    <property type="entry name" value="Aldo/ket_reductase_CS"/>
</dbReference>
<dbReference type="Pfam" id="PF00248">
    <property type="entry name" value="Aldo_ket_red"/>
    <property type="match status" value="1"/>
</dbReference>
<reference evidence="7 8" key="1">
    <citation type="journal article" date="2019" name="Plant Biotechnol. J.">
        <title>The red bayberry genome and genetic basis of sex determination.</title>
        <authorList>
            <person name="Jia H.M."/>
            <person name="Jia H.J."/>
            <person name="Cai Q.L."/>
            <person name="Wang Y."/>
            <person name="Zhao H.B."/>
            <person name="Yang W.F."/>
            <person name="Wang G.Y."/>
            <person name="Li Y.H."/>
            <person name="Zhan D.L."/>
            <person name="Shen Y.T."/>
            <person name="Niu Q.F."/>
            <person name="Chang L."/>
            <person name="Qiu J."/>
            <person name="Zhao L."/>
            <person name="Xie H.B."/>
            <person name="Fu W.Y."/>
            <person name="Jin J."/>
            <person name="Li X.W."/>
            <person name="Jiao Y."/>
            <person name="Zhou C.C."/>
            <person name="Tu T."/>
            <person name="Chai C.Y."/>
            <person name="Gao J.L."/>
            <person name="Fan L.J."/>
            <person name="van de Weg E."/>
            <person name="Wang J.Y."/>
            <person name="Gao Z.S."/>
        </authorList>
    </citation>
    <scope>NUCLEOTIDE SEQUENCE [LARGE SCALE GENOMIC DNA]</scope>
    <source>
        <tissue evidence="7">Leaves</tissue>
    </source>
</reference>
<protein>
    <submittedName>
        <fullName evidence="7">Aldo-keto reductase family 4 member C9</fullName>
    </submittedName>
</protein>